<sequence length="132" mass="15054">MRTDTRSNDANHLSNVAKYLKIACWNVRIILDSSDRGCPERRSNLVAHELTRLEIDIAALSEVRLPEEGSLKEHGTGYSLYWSGKPPSERRRSVVGFMRRNSIAPMPKALTAGYRLWLLFTGFGYKKDVRIC</sequence>
<evidence type="ECO:0000313" key="2">
    <source>
        <dbReference type="Proteomes" id="UP001162480"/>
    </source>
</evidence>
<proteinExistence type="predicted"/>
<protein>
    <recommendedName>
        <fullName evidence="3">Craniofacial development protein 2-like</fullName>
    </recommendedName>
</protein>
<gene>
    <name evidence="1" type="ORF">OCTVUL_1B031617</name>
</gene>
<dbReference type="AlphaFoldDB" id="A0AA36BHD6"/>
<keyword evidence="2" id="KW-1185">Reference proteome</keyword>
<organism evidence="1 2">
    <name type="scientific">Octopus vulgaris</name>
    <name type="common">Common octopus</name>
    <dbReference type="NCBI Taxonomy" id="6645"/>
    <lineage>
        <taxon>Eukaryota</taxon>
        <taxon>Metazoa</taxon>
        <taxon>Spiralia</taxon>
        <taxon>Lophotrochozoa</taxon>
        <taxon>Mollusca</taxon>
        <taxon>Cephalopoda</taxon>
        <taxon>Coleoidea</taxon>
        <taxon>Octopodiformes</taxon>
        <taxon>Octopoda</taxon>
        <taxon>Incirrata</taxon>
        <taxon>Octopodidae</taxon>
        <taxon>Octopus</taxon>
    </lineage>
</organism>
<dbReference type="EMBL" id="OX597828">
    <property type="protein sequence ID" value="CAI9733646.1"/>
    <property type="molecule type" value="Genomic_DNA"/>
</dbReference>
<name>A0AA36BHD6_OCTVU</name>
<dbReference type="SUPFAM" id="SSF56219">
    <property type="entry name" value="DNase I-like"/>
    <property type="match status" value="1"/>
</dbReference>
<evidence type="ECO:0008006" key="3">
    <source>
        <dbReference type="Google" id="ProtNLM"/>
    </source>
</evidence>
<evidence type="ECO:0000313" key="1">
    <source>
        <dbReference type="EMBL" id="CAI9733646.1"/>
    </source>
</evidence>
<dbReference type="Proteomes" id="UP001162480">
    <property type="component" value="Chromosome 15"/>
</dbReference>
<dbReference type="Gene3D" id="3.60.10.10">
    <property type="entry name" value="Endonuclease/exonuclease/phosphatase"/>
    <property type="match status" value="1"/>
</dbReference>
<accession>A0AA36BHD6</accession>
<dbReference type="InterPro" id="IPR036691">
    <property type="entry name" value="Endo/exonu/phosph_ase_sf"/>
</dbReference>
<reference evidence="1" key="1">
    <citation type="submission" date="2023-08" db="EMBL/GenBank/DDBJ databases">
        <authorList>
            <person name="Alioto T."/>
            <person name="Alioto T."/>
            <person name="Gomez Garrido J."/>
        </authorList>
    </citation>
    <scope>NUCLEOTIDE SEQUENCE</scope>
</reference>